<gene>
    <name evidence="2" type="ORF">AVDCRST_MAG89-2859</name>
</gene>
<protein>
    <submittedName>
        <fullName evidence="2">Uncharacterized protein</fullName>
    </submittedName>
</protein>
<dbReference type="EMBL" id="CADCTV010000596">
    <property type="protein sequence ID" value="CAA9345908.1"/>
    <property type="molecule type" value="Genomic_DNA"/>
</dbReference>
<dbReference type="AlphaFoldDB" id="A0A6J4LZU1"/>
<evidence type="ECO:0000256" key="1">
    <source>
        <dbReference type="SAM" id="MobiDB-lite"/>
    </source>
</evidence>
<proteinExistence type="predicted"/>
<accession>A0A6J4LZU1</accession>
<feature type="non-terminal residue" evidence="2">
    <location>
        <position position="97"/>
    </location>
</feature>
<evidence type="ECO:0000313" key="2">
    <source>
        <dbReference type="EMBL" id="CAA9345908.1"/>
    </source>
</evidence>
<reference evidence="2" key="1">
    <citation type="submission" date="2020-02" db="EMBL/GenBank/DDBJ databases">
        <authorList>
            <person name="Meier V. D."/>
        </authorList>
    </citation>
    <scope>NUCLEOTIDE SEQUENCE</scope>
    <source>
        <strain evidence="2">AVDCRST_MAG89</strain>
    </source>
</reference>
<sequence length="97" mass="10170">ETGSQSLVSYPHARPPVRMCRAGPRAGTAGAVLPRGQRTAGAASAASAVDEPPHRRRGRTAVRAGEESQPGGPYAHAADRKPVAFRRFPNFGRDAAL</sequence>
<feature type="non-terminal residue" evidence="2">
    <location>
        <position position="1"/>
    </location>
</feature>
<feature type="region of interest" description="Disordered" evidence="1">
    <location>
        <begin position="1"/>
        <end position="81"/>
    </location>
</feature>
<name>A0A6J4LZU1_9BACT</name>
<organism evidence="2">
    <name type="scientific">uncultured Gemmatimonadota bacterium</name>
    <dbReference type="NCBI Taxonomy" id="203437"/>
    <lineage>
        <taxon>Bacteria</taxon>
        <taxon>Pseudomonadati</taxon>
        <taxon>Gemmatimonadota</taxon>
        <taxon>environmental samples</taxon>
    </lineage>
</organism>